<evidence type="ECO:0000259" key="2">
    <source>
        <dbReference type="Pfam" id="PF18096"/>
    </source>
</evidence>
<evidence type="ECO:0000259" key="1">
    <source>
        <dbReference type="Pfam" id="PF13649"/>
    </source>
</evidence>
<dbReference type="EMBL" id="JALIEA010000017">
    <property type="protein sequence ID" value="MCJ7859351.1"/>
    <property type="molecule type" value="Genomic_DNA"/>
</dbReference>
<keyword evidence="3" id="KW-0489">Methyltransferase</keyword>
<comment type="caution">
    <text evidence="3">The sequence shown here is derived from an EMBL/GenBank/DDBJ whole genome shotgun (WGS) entry which is preliminary data.</text>
</comment>
<dbReference type="Pfam" id="PF18096">
    <property type="entry name" value="Thump_like"/>
    <property type="match status" value="1"/>
</dbReference>
<dbReference type="Pfam" id="PF13649">
    <property type="entry name" value="Methyltransf_25"/>
    <property type="match status" value="1"/>
</dbReference>
<protein>
    <submittedName>
        <fullName evidence="3">Methyltransferase domain-containing protein</fullName>
    </submittedName>
</protein>
<reference evidence="3" key="1">
    <citation type="submission" date="2022-04" db="EMBL/GenBank/DDBJ databases">
        <title>Corynebacterium kalidii LD5P10.</title>
        <authorList>
            <person name="Sun J.Q."/>
        </authorList>
    </citation>
    <scope>NUCLEOTIDE SEQUENCE</scope>
    <source>
        <strain evidence="3">LD5P10</strain>
    </source>
</reference>
<dbReference type="GO" id="GO:0008168">
    <property type="term" value="F:methyltransferase activity"/>
    <property type="evidence" value="ECO:0007669"/>
    <property type="project" value="UniProtKB-KW"/>
</dbReference>
<dbReference type="Proteomes" id="UP001139207">
    <property type="component" value="Unassembled WGS sequence"/>
</dbReference>
<dbReference type="GO" id="GO:0032259">
    <property type="term" value="P:methylation"/>
    <property type="evidence" value="ECO:0007669"/>
    <property type="project" value="UniProtKB-KW"/>
</dbReference>
<dbReference type="InterPro" id="IPR041497">
    <property type="entry name" value="Thump-like"/>
</dbReference>
<dbReference type="InterPro" id="IPR041698">
    <property type="entry name" value="Methyltransf_25"/>
</dbReference>
<sequence length="414" mass="44336">MTYTVEEVHWLAEHPEAVAEAEQLELSASSRLRDTAVLRERHGEWARALSELVTARRAAVRGGKVPDDWLVCGESAQQATPAVVAAERADFLSGVLGSGRNGSDGNAGQGLVAADVTCSVGTELLHLSRRFGTVLGGDLDPARLAMARYNMEVSGLSPRQVGLLRADAVVPPFAPGSVDVVVADPARRTSRGRIRDPKDLLPPLPDLLAAHADTALAVKCAPGIDYSGWAGQVDVVSVDGGVKEACLYTPDLARHDRRAVVFRGDRRYELTSDDPESEEVAGLGRYILDPDGAVVRAGLVRQYAAAMGWWRIDPHIAYLSGDSLDAVGTDRAAPGQRIFEVLDQVPVKRLKAALAALCCGRLEILVRGVDVDPDALRRKMKLAKGSDTRELTVIVTRTGDTAVAVITEELHLRG</sequence>
<name>A0A9X1WQC3_9CORY</name>
<proteinExistence type="predicted"/>
<evidence type="ECO:0000313" key="4">
    <source>
        <dbReference type="Proteomes" id="UP001139207"/>
    </source>
</evidence>
<feature type="domain" description="THUMP-like" evidence="2">
    <location>
        <begin position="337"/>
        <end position="408"/>
    </location>
</feature>
<gene>
    <name evidence="3" type="ORF">MUN33_11615</name>
</gene>
<dbReference type="SUPFAM" id="SSF53335">
    <property type="entry name" value="S-adenosyl-L-methionine-dependent methyltransferases"/>
    <property type="match status" value="1"/>
</dbReference>
<dbReference type="Gene3D" id="3.40.50.150">
    <property type="entry name" value="Vaccinia Virus protein VP39"/>
    <property type="match status" value="1"/>
</dbReference>
<keyword evidence="3" id="KW-0808">Transferase</keyword>
<feature type="domain" description="Methyltransferase" evidence="1">
    <location>
        <begin position="115"/>
        <end position="183"/>
    </location>
</feature>
<dbReference type="AlphaFoldDB" id="A0A9X1WQC3"/>
<evidence type="ECO:0000313" key="3">
    <source>
        <dbReference type="EMBL" id="MCJ7859351.1"/>
    </source>
</evidence>
<dbReference type="RefSeq" id="WP_244805073.1">
    <property type="nucleotide sequence ID" value="NZ_JALIEA010000017.1"/>
</dbReference>
<organism evidence="3 4">
    <name type="scientific">Corynebacterium kalidii</name>
    <dbReference type="NCBI Taxonomy" id="2931982"/>
    <lineage>
        <taxon>Bacteria</taxon>
        <taxon>Bacillati</taxon>
        <taxon>Actinomycetota</taxon>
        <taxon>Actinomycetes</taxon>
        <taxon>Mycobacteriales</taxon>
        <taxon>Corynebacteriaceae</taxon>
        <taxon>Corynebacterium</taxon>
    </lineage>
</organism>
<keyword evidence="4" id="KW-1185">Reference proteome</keyword>
<accession>A0A9X1WQC3</accession>
<dbReference type="InterPro" id="IPR029063">
    <property type="entry name" value="SAM-dependent_MTases_sf"/>
</dbReference>